<accession>A0A6B0U7A9</accession>
<proteinExistence type="predicted"/>
<evidence type="ECO:0000313" key="2">
    <source>
        <dbReference type="EMBL" id="MXU84704.1"/>
    </source>
</evidence>
<feature type="chain" id="PRO_5025488004" evidence="1">
    <location>
        <begin position="34"/>
        <end position="82"/>
    </location>
</feature>
<keyword evidence="1" id="KW-0732">Signal</keyword>
<organism evidence="2">
    <name type="scientific">Ixodes ricinus</name>
    <name type="common">Common tick</name>
    <name type="synonym">Acarus ricinus</name>
    <dbReference type="NCBI Taxonomy" id="34613"/>
    <lineage>
        <taxon>Eukaryota</taxon>
        <taxon>Metazoa</taxon>
        <taxon>Ecdysozoa</taxon>
        <taxon>Arthropoda</taxon>
        <taxon>Chelicerata</taxon>
        <taxon>Arachnida</taxon>
        <taxon>Acari</taxon>
        <taxon>Parasitiformes</taxon>
        <taxon>Ixodida</taxon>
        <taxon>Ixodoidea</taxon>
        <taxon>Ixodidae</taxon>
        <taxon>Ixodinae</taxon>
        <taxon>Ixodes</taxon>
    </lineage>
</organism>
<reference evidence="2" key="1">
    <citation type="submission" date="2019-12" db="EMBL/GenBank/DDBJ databases">
        <title>An insight into the sialome of adult female Ixodes ricinus ticks feeding for 6 days.</title>
        <authorList>
            <person name="Perner J."/>
            <person name="Ribeiro J.M.C."/>
        </authorList>
    </citation>
    <scope>NUCLEOTIDE SEQUENCE</scope>
    <source>
        <strain evidence="2">Semi-engorged</strain>
        <tissue evidence="2">Salivary glands</tissue>
    </source>
</reference>
<feature type="signal peptide" evidence="1">
    <location>
        <begin position="1"/>
        <end position="33"/>
    </location>
</feature>
<dbReference type="EMBL" id="GIFC01002621">
    <property type="protein sequence ID" value="MXU84704.1"/>
    <property type="molecule type" value="Transcribed_RNA"/>
</dbReference>
<protein>
    <submittedName>
        <fullName evidence="2">Putative secreted protein</fullName>
    </submittedName>
</protein>
<dbReference type="AlphaFoldDB" id="A0A6B0U7A9"/>
<name>A0A6B0U7A9_IXORI</name>
<sequence>MRAMMLSIMLTSPWYPLLMTLIMTLMWLNVGRSSGSSAQQRVMSWCNSLMHASRSTTGRKGGSSAVITRATISEVSKCSQWG</sequence>
<evidence type="ECO:0000256" key="1">
    <source>
        <dbReference type="SAM" id="SignalP"/>
    </source>
</evidence>